<dbReference type="AlphaFoldDB" id="A0A026X3E5"/>
<evidence type="ECO:0000313" key="2">
    <source>
        <dbReference type="Proteomes" id="UP000053097"/>
    </source>
</evidence>
<dbReference type="OrthoDB" id="7553704at2759"/>
<proteinExistence type="predicted"/>
<accession>A0A026X3E5</accession>
<sequence>MTHFFSIIHSNPSLSNIHKLQYLRAAIVDDAAKVISSLEISDANYGVVWRFLKERYDNKRVIVQTHLRAIVELPVMSKENASDLRQIADGAARHVHALKALKRPTDSWDDLLVYILSSKLDPATVREWQSSLTGSDLPTLKQFFDCLTYRYQVIDSTSKAFASIA</sequence>
<dbReference type="Pfam" id="PF03564">
    <property type="entry name" value="DUF1759"/>
    <property type="match status" value="1"/>
</dbReference>
<dbReference type="Proteomes" id="UP000053097">
    <property type="component" value="Unassembled WGS sequence"/>
</dbReference>
<dbReference type="EMBL" id="KK107017">
    <property type="protein sequence ID" value="EZA62820.1"/>
    <property type="molecule type" value="Genomic_DNA"/>
</dbReference>
<dbReference type="STRING" id="2015173.A0A026X3E5"/>
<organism evidence="1 2">
    <name type="scientific">Ooceraea biroi</name>
    <name type="common">Clonal raider ant</name>
    <name type="synonym">Cerapachys biroi</name>
    <dbReference type="NCBI Taxonomy" id="2015173"/>
    <lineage>
        <taxon>Eukaryota</taxon>
        <taxon>Metazoa</taxon>
        <taxon>Ecdysozoa</taxon>
        <taxon>Arthropoda</taxon>
        <taxon>Hexapoda</taxon>
        <taxon>Insecta</taxon>
        <taxon>Pterygota</taxon>
        <taxon>Neoptera</taxon>
        <taxon>Endopterygota</taxon>
        <taxon>Hymenoptera</taxon>
        <taxon>Apocrita</taxon>
        <taxon>Aculeata</taxon>
        <taxon>Formicoidea</taxon>
        <taxon>Formicidae</taxon>
        <taxon>Dorylinae</taxon>
        <taxon>Ooceraea</taxon>
    </lineage>
</organism>
<keyword evidence="2" id="KW-1185">Reference proteome</keyword>
<evidence type="ECO:0000313" key="1">
    <source>
        <dbReference type="EMBL" id="EZA62820.1"/>
    </source>
</evidence>
<dbReference type="InterPro" id="IPR005312">
    <property type="entry name" value="DUF1759"/>
</dbReference>
<reference evidence="1 2" key="1">
    <citation type="journal article" date="2014" name="Curr. Biol.">
        <title>The genome of the clonal raider ant Cerapachys biroi.</title>
        <authorList>
            <person name="Oxley P.R."/>
            <person name="Ji L."/>
            <person name="Fetter-Pruneda I."/>
            <person name="McKenzie S.K."/>
            <person name="Li C."/>
            <person name="Hu H."/>
            <person name="Zhang G."/>
            <person name="Kronauer D.J."/>
        </authorList>
    </citation>
    <scope>NUCLEOTIDE SEQUENCE [LARGE SCALE GENOMIC DNA]</scope>
</reference>
<name>A0A026X3E5_OOCBI</name>
<gene>
    <name evidence="1" type="ORF">X777_01850</name>
</gene>
<dbReference type="OMA" id="MVEYMIV"/>
<protein>
    <submittedName>
        <fullName evidence="1">Uncharacterized protein</fullName>
    </submittedName>
</protein>